<dbReference type="EMBL" id="BLXX01000007">
    <property type="protein sequence ID" value="GFO60200.1"/>
    <property type="molecule type" value="Genomic_DNA"/>
</dbReference>
<dbReference type="PANTHER" id="PTHR36919:SF2">
    <property type="entry name" value="BLL6627 PROTEIN"/>
    <property type="match status" value="1"/>
</dbReference>
<evidence type="ECO:0000313" key="4">
    <source>
        <dbReference type="EMBL" id="GFO60200.1"/>
    </source>
</evidence>
<dbReference type="Pfam" id="PF09917">
    <property type="entry name" value="DUF2147"/>
    <property type="match status" value="1"/>
</dbReference>
<keyword evidence="5" id="KW-1185">Reference proteome</keyword>
<feature type="chain" id="PRO_5028018615" description="DUF2147 domain-containing protein" evidence="2">
    <location>
        <begin position="26"/>
        <end position="154"/>
    </location>
</feature>
<reference evidence="5" key="1">
    <citation type="submission" date="2020-06" db="EMBL/GenBank/DDBJ databases">
        <title>Draft genomic sequence of Geomonas sp. Red330.</title>
        <authorList>
            <person name="Itoh H."/>
            <person name="Zhenxing X."/>
            <person name="Ushijima N."/>
            <person name="Masuda Y."/>
            <person name="Shiratori Y."/>
            <person name="Senoo K."/>
        </authorList>
    </citation>
    <scope>NUCLEOTIDE SEQUENCE [LARGE SCALE GENOMIC DNA]</scope>
    <source>
        <strain evidence="5">Red330</strain>
    </source>
</reference>
<dbReference type="InterPro" id="IPR019223">
    <property type="entry name" value="DUF2147"/>
</dbReference>
<accession>A0A6V8MJN8</accession>
<dbReference type="PANTHER" id="PTHR36919">
    <property type="entry name" value="BLR1215 PROTEIN"/>
    <property type="match status" value="1"/>
</dbReference>
<evidence type="ECO:0000313" key="5">
    <source>
        <dbReference type="Proteomes" id="UP000556026"/>
    </source>
</evidence>
<gene>
    <name evidence="4" type="ORF">GMST_25250</name>
</gene>
<feature type="domain" description="DUF2147" evidence="3">
    <location>
        <begin position="31"/>
        <end position="153"/>
    </location>
</feature>
<dbReference type="Gene3D" id="2.40.128.520">
    <property type="match status" value="1"/>
</dbReference>
<comment type="caution">
    <text evidence="4">The sequence shown here is derived from an EMBL/GenBank/DDBJ whole genome shotgun (WGS) entry which is preliminary data.</text>
</comment>
<evidence type="ECO:0000259" key="3">
    <source>
        <dbReference type="Pfam" id="PF09917"/>
    </source>
</evidence>
<evidence type="ECO:0000256" key="2">
    <source>
        <dbReference type="SAM" id="SignalP"/>
    </source>
</evidence>
<feature type="signal peptide" evidence="2">
    <location>
        <begin position="1"/>
        <end position="25"/>
    </location>
</feature>
<keyword evidence="2" id="KW-0732">Signal</keyword>
<dbReference type="Proteomes" id="UP000556026">
    <property type="component" value="Unassembled WGS sequence"/>
</dbReference>
<feature type="region of interest" description="Disordered" evidence="1">
    <location>
        <begin position="66"/>
        <end position="85"/>
    </location>
</feature>
<dbReference type="RefSeq" id="WP_183355015.1">
    <property type="nucleotide sequence ID" value="NZ_BLXX01000007.1"/>
</dbReference>
<name>A0A6V8MJN8_9BACT</name>
<protein>
    <recommendedName>
        <fullName evidence="3">DUF2147 domain-containing protein</fullName>
    </recommendedName>
</protein>
<proteinExistence type="predicted"/>
<dbReference type="AlphaFoldDB" id="A0A6V8MJN8"/>
<evidence type="ECO:0000256" key="1">
    <source>
        <dbReference type="SAM" id="MobiDB-lite"/>
    </source>
</evidence>
<sequence>MKKVLGRVLGSLPVLLILTAAAYGAADDILGAWKNEDGRAQIEIYHCDGKYCGRLAWLGRPVYPPDDPQGMAGKPRVDRENPDPKLKGRSLLGLKIMQGFSYGGGESWEHGEIYDPDSGKTYSCKMTLVNATKLKIRGYVGVPLFGRTTVWTRP</sequence>
<feature type="compositionally biased region" description="Basic and acidic residues" evidence="1">
    <location>
        <begin position="75"/>
        <end position="85"/>
    </location>
</feature>
<organism evidence="4 5">
    <name type="scientific">Geomonas silvestris</name>
    <dbReference type="NCBI Taxonomy" id="2740184"/>
    <lineage>
        <taxon>Bacteria</taxon>
        <taxon>Pseudomonadati</taxon>
        <taxon>Thermodesulfobacteriota</taxon>
        <taxon>Desulfuromonadia</taxon>
        <taxon>Geobacterales</taxon>
        <taxon>Geobacteraceae</taxon>
        <taxon>Geomonas</taxon>
    </lineage>
</organism>